<protein>
    <recommendedName>
        <fullName evidence="3">Tetratricopeptide repeat protein</fullName>
    </recommendedName>
</protein>
<dbReference type="AlphaFoldDB" id="A0A847RZB9"/>
<proteinExistence type="predicted"/>
<organism evidence="1 2">
    <name type="scientific">Chitinophaga varians</name>
    <dbReference type="NCBI Taxonomy" id="2202339"/>
    <lineage>
        <taxon>Bacteria</taxon>
        <taxon>Pseudomonadati</taxon>
        <taxon>Bacteroidota</taxon>
        <taxon>Chitinophagia</taxon>
        <taxon>Chitinophagales</taxon>
        <taxon>Chitinophagaceae</taxon>
        <taxon>Chitinophaga</taxon>
    </lineage>
</organism>
<keyword evidence="2" id="KW-1185">Reference proteome</keyword>
<evidence type="ECO:0000313" key="2">
    <source>
        <dbReference type="Proteomes" id="UP000570474"/>
    </source>
</evidence>
<dbReference type="RefSeq" id="WP_168874354.1">
    <property type="nucleotide sequence ID" value="NZ_JABAIA010000003.1"/>
</dbReference>
<gene>
    <name evidence="1" type="ORF">HGH92_29310</name>
</gene>
<name>A0A847RZB9_9BACT</name>
<dbReference type="Proteomes" id="UP000570474">
    <property type="component" value="Unassembled WGS sequence"/>
</dbReference>
<dbReference type="InterPro" id="IPR011990">
    <property type="entry name" value="TPR-like_helical_dom_sf"/>
</dbReference>
<evidence type="ECO:0000313" key="1">
    <source>
        <dbReference type="EMBL" id="NLR68442.1"/>
    </source>
</evidence>
<reference evidence="1 2" key="1">
    <citation type="submission" date="2020-04" db="EMBL/GenBank/DDBJ databases">
        <authorList>
            <person name="Yin C."/>
        </authorList>
    </citation>
    <scope>NUCLEOTIDE SEQUENCE [LARGE SCALE GENOMIC DNA]</scope>
    <source>
        <strain evidence="1 2">Ae27</strain>
    </source>
</reference>
<comment type="caution">
    <text evidence="1">The sequence shown here is derived from an EMBL/GenBank/DDBJ whole genome shotgun (WGS) entry which is preliminary data.</text>
</comment>
<evidence type="ECO:0008006" key="3">
    <source>
        <dbReference type="Google" id="ProtNLM"/>
    </source>
</evidence>
<accession>A0A847RZB9</accession>
<dbReference type="EMBL" id="JABAIA010000003">
    <property type="protein sequence ID" value="NLR68442.1"/>
    <property type="molecule type" value="Genomic_DNA"/>
</dbReference>
<sequence length="132" mass="15085">MVRESHKSLIEKGLQLEKEGEPEKAIQLYLDVVKKDHLNAAAYNRLMVLYRKQKAPRKEIAIINEAIKAYEDNVKAEQSTWSKKNRKAASISRELVKALGLVDKKGAPVNQPAQIVTWKKRKENVSKKLAHQ</sequence>
<dbReference type="Gene3D" id="1.25.40.10">
    <property type="entry name" value="Tetratricopeptide repeat domain"/>
    <property type="match status" value="1"/>
</dbReference>
<dbReference type="SUPFAM" id="SSF48452">
    <property type="entry name" value="TPR-like"/>
    <property type="match status" value="1"/>
</dbReference>